<dbReference type="GO" id="GO:0070403">
    <property type="term" value="F:NAD+ binding"/>
    <property type="evidence" value="ECO:0007669"/>
    <property type="project" value="InterPro"/>
</dbReference>
<dbReference type="GO" id="GO:0016616">
    <property type="term" value="F:oxidoreductase activity, acting on the CH-OH group of donors, NAD or NADP as acceptor"/>
    <property type="evidence" value="ECO:0007669"/>
    <property type="project" value="InterPro"/>
</dbReference>
<sequence>MNYDDQLKHVTVLGAAGKMGSGILLLTAMEMANQSLKPENKNRSYELFAMDVSQEGLDGLMEYLRVQVQKTAEKKVEALKAAYAGKNGLTEDADFINQYVTDVLAIIKPSTNLEVAYNSTLIFEVIKEDPALKVKIFKQIDENSSNKPWFFTNTSSIPINKLDIDANLGGRILGVHFYNPPAIQKLVEVIRSKQTPQEIVDFSSIFIKNLKKIGVSSNDFAGFIGNGHFMRDAIHGISEAFLLGQEMPLVEAIYTINRIGQDFLIRPMGIFQLIDYVGIDVCSYILSVMQPYFPQEDLRSPYFDMLIAQGIRGGQQSSGAQKDGIFKYEKGKMVGIWDTNLKEYVAIESFQTRCDERLGDLPTTHQPWKVVNFSPEKEALLVAYFNELRTIDTTGAQLAKYYLQRCVEIGKELVANGVANNEQDVNTVMLTGFYHAYGPINSYL</sequence>
<dbReference type="InterPro" id="IPR008927">
    <property type="entry name" value="6-PGluconate_DH-like_C_sf"/>
</dbReference>
<dbReference type="Pfam" id="PF02737">
    <property type="entry name" value="3HCDH_N"/>
    <property type="match status" value="1"/>
</dbReference>
<evidence type="ECO:0000313" key="4">
    <source>
        <dbReference type="EMBL" id="SDC04677.1"/>
    </source>
</evidence>
<name>A0A1G6IDP5_9BACT</name>
<organism evidence="4 5">
    <name type="scientific">Williamwhitmania taraxaci</name>
    <dbReference type="NCBI Taxonomy" id="1640674"/>
    <lineage>
        <taxon>Bacteria</taxon>
        <taxon>Pseudomonadati</taxon>
        <taxon>Bacteroidota</taxon>
        <taxon>Bacteroidia</taxon>
        <taxon>Bacteroidales</taxon>
        <taxon>Williamwhitmaniaceae</taxon>
        <taxon>Williamwhitmania</taxon>
    </lineage>
</organism>
<dbReference type="GO" id="GO:0006631">
    <property type="term" value="P:fatty acid metabolic process"/>
    <property type="evidence" value="ECO:0007669"/>
    <property type="project" value="InterPro"/>
</dbReference>
<gene>
    <name evidence="4" type="ORF">SAMN05216323_101560</name>
</gene>
<dbReference type="Pfam" id="PF00725">
    <property type="entry name" value="3HCDH"/>
    <property type="match status" value="1"/>
</dbReference>
<dbReference type="InterPro" id="IPR006108">
    <property type="entry name" value="3HC_DH_C"/>
</dbReference>
<keyword evidence="1" id="KW-0560">Oxidoreductase</keyword>
<dbReference type="RefSeq" id="WP_092436903.1">
    <property type="nucleotide sequence ID" value="NZ_FMYP01000015.1"/>
</dbReference>
<keyword evidence="5" id="KW-1185">Reference proteome</keyword>
<dbReference type="OrthoDB" id="9771883at2"/>
<dbReference type="Proteomes" id="UP000199452">
    <property type="component" value="Unassembled WGS sequence"/>
</dbReference>
<dbReference type="InterPro" id="IPR036291">
    <property type="entry name" value="NAD(P)-bd_dom_sf"/>
</dbReference>
<evidence type="ECO:0000259" key="2">
    <source>
        <dbReference type="Pfam" id="PF00725"/>
    </source>
</evidence>
<dbReference type="PANTHER" id="PTHR48075:SF7">
    <property type="entry name" value="3-HYDROXYACYL-COA DEHYDROGENASE-RELATED"/>
    <property type="match status" value="1"/>
</dbReference>
<dbReference type="PANTHER" id="PTHR48075">
    <property type="entry name" value="3-HYDROXYACYL-COA DEHYDROGENASE FAMILY PROTEIN"/>
    <property type="match status" value="1"/>
</dbReference>
<dbReference type="InterPro" id="IPR006176">
    <property type="entry name" value="3-OHacyl-CoA_DH_NAD-bd"/>
</dbReference>
<evidence type="ECO:0000313" key="5">
    <source>
        <dbReference type="Proteomes" id="UP000199452"/>
    </source>
</evidence>
<dbReference type="EMBL" id="FMYP01000015">
    <property type="protein sequence ID" value="SDC04677.1"/>
    <property type="molecule type" value="Genomic_DNA"/>
</dbReference>
<dbReference type="AlphaFoldDB" id="A0A1G6IDP5"/>
<feature type="domain" description="3-hydroxyacyl-CoA dehydrogenase C-terminal" evidence="2">
    <location>
        <begin position="256"/>
        <end position="319"/>
    </location>
</feature>
<dbReference type="Gene3D" id="1.10.1040.50">
    <property type="match status" value="1"/>
</dbReference>
<dbReference type="SUPFAM" id="SSF51735">
    <property type="entry name" value="NAD(P)-binding Rossmann-fold domains"/>
    <property type="match status" value="1"/>
</dbReference>
<accession>A0A1G6IDP5</accession>
<dbReference type="STRING" id="1640674.SAMN05216323_101560"/>
<evidence type="ECO:0000256" key="1">
    <source>
        <dbReference type="ARBA" id="ARBA00023002"/>
    </source>
</evidence>
<evidence type="ECO:0000259" key="3">
    <source>
        <dbReference type="Pfam" id="PF02737"/>
    </source>
</evidence>
<protein>
    <submittedName>
        <fullName evidence="4">3-hydroxyacyl-CoA dehydrogenase</fullName>
    </submittedName>
</protein>
<feature type="domain" description="3-hydroxyacyl-CoA dehydrogenase NAD binding" evidence="3">
    <location>
        <begin position="10"/>
        <end position="219"/>
    </location>
</feature>
<dbReference type="Gene3D" id="3.40.50.720">
    <property type="entry name" value="NAD(P)-binding Rossmann-like Domain"/>
    <property type="match status" value="1"/>
</dbReference>
<reference evidence="4 5" key="1">
    <citation type="submission" date="2016-09" db="EMBL/GenBank/DDBJ databases">
        <authorList>
            <person name="Capua I."/>
            <person name="De Benedictis P."/>
            <person name="Joannis T."/>
            <person name="Lombin L.H."/>
            <person name="Cattoli G."/>
        </authorList>
    </citation>
    <scope>NUCLEOTIDE SEQUENCE [LARGE SCALE GENOMIC DNA]</scope>
    <source>
        <strain evidence="4 5">A7P-90m</strain>
    </source>
</reference>
<dbReference type="SUPFAM" id="SSF48179">
    <property type="entry name" value="6-phosphogluconate dehydrogenase C-terminal domain-like"/>
    <property type="match status" value="1"/>
</dbReference>
<proteinExistence type="predicted"/>